<keyword evidence="1" id="KW-1133">Transmembrane helix</keyword>
<gene>
    <name evidence="4" type="ORF">UFOVP145_55</name>
    <name evidence="2" type="ORF">UFOVP4_18</name>
    <name evidence="3" type="ORF">UFOVP64_41</name>
</gene>
<accession>A0A6J5T8Y4</accession>
<evidence type="ECO:0000313" key="4">
    <source>
        <dbReference type="EMBL" id="CAB5079014.1"/>
    </source>
</evidence>
<evidence type="ECO:0000313" key="3">
    <source>
        <dbReference type="EMBL" id="CAB4241315.1"/>
    </source>
</evidence>
<organism evidence="3">
    <name type="scientific">uncultured Caudovirales phage</name>
    <dbReference type="NCBI Taxonomy" id="2100421"/>
    <lineage>
        <taxon>Viruses</taxon>
        <taxon>Duplodnaviria</taxon>
        <taxon>Heunggongvirae</taxon>
        <taxon>Uroviricota</taxon>
        <taxon>Caudoviricetes</taxon>
        <taxon>Peduoviridae</taxon>
        <taxon>Maltschvirus</taxon>
        <taxon>Maltschvirus maltsch</taxon>
    </lineage>
</organism>
<dbReference type="EMBL" id="LR797822">
    <property type="protein sequence ID" value="CAB4241315.1"/>
    <property type="molecule type" value="Genomic_DNA"/>
</dbReference>
<evidence type="ECO:0000313" key="2">
    <source>
        <dbReference type="EMBL" id="CAB4120934.1"/>
    </source>
</evidence>
<keyword evidence="1" id="KW-0812">Transmembrane</keyword>
<proteinExistence type="predicted"/>
<evidence type="ECO:0000256" key="1">
    <source>
        <dbReference type="SAM" id="Phobius"/>
    </source>
</evidence>
<dbReference type="EMBL" id="LR798189">
    <property type="protein sequence ID" value="CAB5079014.1"/>
    <property type="molecule type" value="Genomic_DNA"/>
</dbReference>
<keyword evidence="1" id="KW-0472">Membrane</keyword>
<dbReference type="EMBL" id="LR796136">
    <property type="protein sequence ID" value="CAB4120934.1"/>
    <property type="molecule type" value="Genomic_DNA"/>
</dbReference>
<protein>
    <submittedName>
        <fullName evidence="3">Uncharacterized protein</fullName>
    </submittedName>
</protein>
<name>A0A6J5T8Y4_9CAUD</name>
<sequence>MDQFNSAWVGILGLLLGGFGAWNKLTERMTAVETRQESDKGRFDQIMVHLQRIEDKLDNKADK</sequence>
<reference evidence="3" key="1">
    <citation type="submission" date="2020-05" db="EMBL/GenBank/DDBJ databases">
        <authorList>
            <person name="Chiriac C."/>
            <person name="Salcher M."/>
            <person name="Ghai R."/>
            <person name="Kavagutti S V."/>
        </authorList>
    </citation>
    <scope>NUCLEOTIDE SEQUENCE</scope>
</reference>
<feature type="transmembrane region" description="Helical" evidence="1">
    <location>
        <begin position="6"/>
        <end position="25"/>
    </location>
</feature>